<sequence length="1462" mass="154702">MHGAMQSGGHSPKPLNGPTSATQLKPNSDSAQNSSSFSSLGKGKKRERSDQVSDPGKRECLSKPEDGDLGQSKGGEHVLKSEIANITDKGGLVDFEGVEKLVQLMQPYSTERRVDLVGRIMLVDVIAATDRLDCLVWFVQLKGLPVLDEWLQEVHKGKFGDGNSPKESEKGVEEFLLALLRALGKLPVNLPALQTCNVGRSVNHLRTHKNYEIQKKARSLVDTWKKRVEAEMNMNDSKSGLAHGVSWPAKSAPSEVSHVGNRKSGGPVETGLKSSVTQSSIPKSSQVKLATGEGVAKSSVLPGTMKSVTVSAGGNSRDANSKMLTGSGTSDPPLTMIKEERSSSSSQSQNNSQSCSSDHAKPTGSSYREDARNLSAGSATVSRGSSFRHRKSSNGVHASAASGFLKEPGSGNDNSGNKNSTVEKASLTGVSHDKTSDVSLVDHGNNQRLIVRLPNTSRSPTRGANGGSLEDIAATSRASSPGEKPDNYDRGMRGRSEVSHPDAGLNVNSDLCQEKDGLCGADKAKGITACDEQLKIGEDGIKVMEESKATSSLLGVTPRTGAPYDASLSSINALVESCAKFSEASASASPEDDVGMNLLASVAAGEILKADNVSPLNSPQTNSPVEEQSSSGNDVKLLRPLGKLVDQSEPRPSDMGGADPFAKKHVSVDSLQGKNEGRYPPLLNLINTSVDGKVAFDAYLDRKGENNVVLNSLHQTAEVPHLRSDVKPAGVTQDPCVVALSNLAKTDSCTEVEGVDLSYGHRKSGAQRDWTSGNSDSKSRGKTPAFHDDKRVDGGVEGMEDNNMVAESELAAKSVKSDKDVDEKPTCSTLEIKCPKQHTVDKESISGVLTEEMLSPKVEVDQESLDRKNGDASLPSVSENVQPAEPNAEVLPDAKAGDHSKPNERPTDLVSSVSDHDIRCTKENPERKEALSVSDSHMEPPPIAVQVSEPCDKSCGSKLYRAELQPVEEQHTSCSNDSVSVAGSGVNVKLDFDLNEGFPMDDGNQVEPTKSLVSGSSVHLTCPSPIAISSVSGSFSGSITVAAAAKGSFVLPENPLQTKGVLGWKGSAATSAFRPAEPRKNLDMLLSTDETSTVDTAGKQGRPLLDIDLNVPDDRVLEDVTVQSSSQASCSKIGSRVSSTGGLDLDLNRVDESPDTGLLSGNTSRLETPAMPNRLSLPCGLSNGVLNASRGFDLNNGPSLDEVASETAVHSQSIRTSLPFPSIVPAVRVSGAEFGNLSSWFPTANSYSALTVPTNLPGRGEQSFVAAAGSQRILAPLGNSSSFGPEMYRPVLSSSPAVPFPAATPFQYPGFPFETRFPVSSTTFSGSSTTYMESEPGGPRCFPTVPSQIVGPAGVVSSSYPRPYMMSLPGHSSISTDNRKWGGQLDLNAGPGGSDTEWRDERLPSTMRPHSFSSPQILAEENRGMYHQMAGGLGSSIFKQKGPDGSWDPSDRLSSYKQSSWQ</sequence>
<feature type="compositionally biased region" description="Basic and acidic residues" evidence="4">
    <location>
        <begin position="914"/>
        <end position="930"/>
    </location>
</feature>
<dbReference type="GO" id="GO:0005634">
    <property type="term" value="C:nucleus"/>
    <property type="evidence" value="ECO:0007669"/>
    <property type="project" value="UniProtKB-SubCell"/>
</dbReference>
<feature type="region of interest" description="Disordered" evidence="4">
    <location>
        <begin position="449"/>
        <end position="502"/>
    </location>
</feature>
<organism evidence="6">
    <name type="scientific">Rhizophora mucronata</name>
    <name type="common">Asiatic mangrove</name>
    <dbReference type="NCBI Taxonomy" id="61149"/>
    <lineage>
        <taxon>Eukaryota</taxon>
        <taxon>Viridiplantae</taxon>
        <taxon>Streptophyta</taxon>
        <taxon>Embryophyta</taxon>
        <taxon>Tracheophyta</taxon>
        <taxon>Spermatophyta</taxon>
        <taxon>Magnoliopsida</taxon>
        <taxon>eudicotyledons</taxon>
        <taxon>Gunneridae</taxon>
        <taxon>Pentapetalae</taxon>
        <taxon>rosids</taxon>
        <taxon>fabids</taxon>
        <taxon>Malpighiales</taxon>
        <taxon>Rhizophoraceae</taxon>
        <taxon>Rhizophora</taxon>
    </lineage>
</organism>
<feature type="compositionally biased region" description="Low complexity" evidence="4">
    <location>
        <begin position="28"/>
        <end position="39"/>
    </location>
</feature>
<feature type="compositionally biased region" description="Polar residues" evidence="4">
    <location>
        <begin position="449"/>
        <end position="462"/>
    </location>
</feature>
<feature type="region of interest" description="Disordered" evidence="4">
    <location>
        <begin position="237"/>
        <end position="293"/>
    </location>
</feature>
<evidence type="ECO:0000256" key="1">
    <source>
        <dbReference type="ARBA" id="ARBA00004123"/>
    </source>
</evidence>
<keyword evidence="2 3" id="KW-0539">Nucleus</keyword>
<feature type="compositionally biased region" description="Polar residues" evidence="4">
    <location>
        <begin position="307"/>
        <end position="332"/>
    </location>
</feature>
<comment type="subcellular location">
    <subcellularLocation>
        <location evidence="1 3">Nucleus</location>
    </subcellularLocation>
</comment>
<feature type="compositionally biased region" description="Polar residues" evidence="4">
    <location>
        <begin position="17"/>
        <end position="27"/>
    </location>
</feature>
<dbReference type="InterPro" id="IPR035441">
    <property type="entry name" value="TFIIS/LEDGF_dom_sf"/>
</dbReference>
<dbReference type="Pfam" id="PF08711">
    <property type="entry name" value="Med26"/>
    <property type="match status" value="1"/>
</dbReference>
<feature type="domain" description="TFIIS N-terminal" evidence="5">
    <location>
        <begin position="145"/>
        <end position="231"/>
    </location>
</feature>
<feature type="region of interest" description="Disordered" evidence="4">
    <location>
        <begin position="1144"/>
        <end position="1166"/>
    </location>
</feature>
<dbReference type="PANTHER" id="PTHR46548:SF2">
    <property type="entry name" value="BAH DOMAIN-CONTAINING PROTEIN"/>
    <property type="match status" value="1"/>
</dbReference>
<dbReference type="EMBL" id="GGEC01053751">
    <property type="protein sequence ID" value="MBX34235.1"/>
    <property type="molecule type" value="Transcribed_RNA"/>
</dbReference>
<feature type="region of interest" description="Disordered" evidence="4">
    <location>
        <begin position="1380"/>
        <end position="1412"/>
    </location>
</feature>
<feature type="compositionally biased region" description="Polar residues" evidence="4">
    <location>
        <begin position="1452"/>
        <end position="1462"/>
    </location>
</feature>
<dbReference type="SUPFAM" id="SSF47676">
    <property type="entry name" value="Conserved domain common to transcription factors TFIIS, elongin A, CRSP70"/>
    <property type="match status" value="1"/>
</dbReference>
<accession>A0A2P2MVI4</accession>
<feature type="compositionally biased region" description="Basic and acidic residues" evidence="4">
    <location>
        <begin position="785"/>
        <end position="794"/>
    </location>
</feature>
<feature type="region of interest" description="Disordered" evidence="4">
    <location>
        <begin position="1"/>
        <end position="74"/>
    </location>
</feature>
<proteinExistence type="predicted"/>
<feature type="compositionally biased region" description="Polar residues" evidence="4">
    <location>
        <begin position="375"/>
        <end position="385"/>
    </location>
</feature>
<evidence type="ECO:0000256" key="2">
    <source>
        <dbReference type="ARBA" id="ARBA00023242"/>
    </source>
</evidence>
<feature type="region of interest" description="Disordered" evidence="4">
    <location>
        <begin position="853"/>
        <end position="949"/>
    </location>
</feature>
<evidence type="ECO:0000259" key="5">
    <source>
        <dbReference type="PROSITE" id="PS51319"/>
    </source>
</evidence>
<protein>
    <submittedName>
        <fullName evidence="6">Uncharacterized protein LOC103329902</fullName>
    </submittedName>
</protein>
<feature type="compositionally biased region" description="Low complexity" evidence="4">
    <location>
        <begin position="343"/>
        <end position="357"/>
    </location>
</feature>
<evidence type="ECO:0000256" key="4">
    <source>
        <dbReference type="SAM" id="MobiDB-lite"/>
    </source>
</evidence>
<feature type="region of interest" description="Disordered" evidence="4">
    <location>
        <begin position="1433"/>
        <end position="1462"/>
    </location>
</feature>
<feature type="compositionally biased region" description="Basic and acidic residues" evidence="4">
    <location>
        <begin position="895"/>
        <end position="907"/>
    </location>
</feature>
<dbReference type="PANTHER" id="PTHR46548">
    <property type="entry name" value="BAH AND TFIIS DOMAIN-CONTAINING PROTEIN-RELATED"/>
    <property type="match status" value="1"/>
</dbReference>
<feature type="compositionally biased region" description="Polar residues" evidence="4">
    <location>
        <begin position="614"/>
        <end position="633"/>
    </location>
</feature>
<feature type="compositionally biased region" description="Basic and acidic residues" evidence="4">
    <location>
        <begin position="858"/>
        <end position="870"/>
    </location>
</feature>
<dbReference type="CDD" id="cd00183">
    <property type="entry name" value="TFIIS_I"/>
    <property type="match status" value="1"/>
</dbReference>
<feature type="region of interest" description="Disordered" evidence="4">
    <location>
        <begin position="611"/>
        <end position="635"/>
    </location>
</feature>
<name>A0A2P2MVI4_RHIMU</name>
<feature type="region of interest" description="Disordered" evidence="4">
    <location>
        <begin position="760"/>
        <end position="798"/>
    </location>
</feature>
<dbReference type="Gene3D" id="1.20.930.10">
    <property type="entry name" value="Conserved domain common to transcription factors TFIIS, elongin A, CRSP70"/>
    <property type="match status" value="1"/>
</dbReference>
<dbReference type="PROSITE" id="PS51319">
    <property type="entry name" value="TFIIS_N"/>
    <property type="match status" value="1"/>
</dbReference>
<feature type="compositionally biased region" description="Basic and acidic residues" evidence="4">
    <location>
        <begin position="47"/>
        <end position="66"/>
    </location>
</feature>
<feature type="compositionally biased region" description="Low complexity" evidence="4">
    <location>
        <begin position="409"/>
        <end position="420"/>
    </location>
</feature>
<feature type="compositionally biased region" description="Basic and acidic residues" evidence="4">
    <location>
        <begin position="483"/>
        <end position="500"/>
    </location>
</feature>
<dbReference type="SMART" id="SM00509">
    <property type="entry name" value="TFS2N"/>
    <property type="match status" value="1"/>
</dbReference>
<feature type="region of interest" description="Disordered" evidence="4">
    <location>
        <begin position="307"/>
        <end position="421"/>
    </location>
</feature>
<evidence type="ECO:0000256" key="3">
    <source>
        <dbReference type="PROSITE-ProRule" id="PRU00649"/>
    </source>
</evidence>
<reference evidence="6" key="1">
    <citation type="submission" date="2018-02" db="EMBL/GenBank/DDBJ databases">
        <title>Rhizophora mucronata_Transcriptome.</title>
        <authorList>
            <person name="Meera S.P."/>
            <person name="Sreeshan A."/>
            <person name="Augustine A."/>
        </authorList>
    </citation>
    <scope>NUCLEOTIDE SEQUENCE</scope>
    <source>
        <tissue evidence="6">Leaf</tissue>
    </source>
</reference>
<dbReference type="InterPro" id="IPR017923">
    <property type="entry name" value="TFIIS_N"/>
</dbReference>
<evidence type="ECO:0000313" key="6">
    <source>
        <dbReference type="EMBL" id="MBX34235.1"/>
    </source>
</evidence>
<dbReference type="InterPro" id="IPR003617">
    <property type="entry name" value="TFIIS/CRSP70_N_sub"/>
</dbReference>
<feature type="compositionally biased region" description="Polar residues" evidence="4">
    <location>
        <begin position="272"/>
        <end position="288"/>
    </location>
</feature>